<sequence length="161" mass="17971">MNAAHNFLISLEERHASRILQGTKTVELRHRPMHVALGSTVWIYVKMPVGSIVWCATVTGLHTLAPSTLWRRFGTVSRLKRHEFFEYFSGLPKAFALGLSEPTQLASPIPLSKLRDMAGGFYPPQFFANAASDGPLLHVMSQALHGRPHKSTNLQRELELA</sequence>
<evidence type="ECO:0000313" key="1">
    <source>
        <dbReference type="EMBL" id="PII36538.1"/>
    </source>
</evidence>
<dbReference type="AlphaFoldDB" id="A0A2G7T9E9"/>
<dbReference type="InterPro" id="IPR015947">
    <property type="entry name" value="PUA-like_sf"/>
</dbReference>
<dbReference type="SUPFAM" id="SSF88697">
    <property type="entry name" value="PUA domain-like"/>
    <property type="match status" value="1"/>
</dbReference>
<organism evidence="1">
    <name type="scientific">Chryseobacterium sp. B5</name>
    <dbReference type="NCBI Taxonomy" id="2050562"/>
    <lineage>
        <taxon>Bacteria</taxon>
        <taxon>Pseudomonadati</taxon>
        <taxon>Bacteroidota</taxon>
        <taxon>Flavobacteriia</taxon>
        <taxon>Flavobacteriales</taxon>
        <taxon>Weeksellaceae</taxon>
        <taxon>Chryseobacterium group</taxon>
        <taxon>Chryseobacterium</taxon>
    </lineage>
</organism>
<accession>A0A2G7T9E9</accession>
<protein>
    <submittedName>
        <fullName evidence="1">Uncharacterized protein</fullName>
    </submittedName>
</protein>
<reference evidence="1" key="1">
    <citation type="submission" date="2017-10" db="EMBL/GenBank/DDBJ databases">
        <title>Chryseobacterium sp. B5 is a hydrocarbonoclastic and plant growth promoting bacterium.</title>
        <authorList>
            <person name="Thijs S."/>
            <person name="Gkorezis P."/>
            <person name="Van Hamme J."/>
        </authorList>
    </citation>
    <scope>NUCLEOTIDE SEQUENCE</scope>
    <source>
        <strain evidence="1">B5</strain>
    </source>
</reference>
<dbReference type="Gene3D" id="2.30.130.30">
    <property type="entry name" value="Hypothetical protein"/>
    <property type="match status" value="1"/>
</dbReference>
<name>A0A2G7T9E9_9FLAO</name>
<comment type="caution">
    <text evidence="1">The sequence shown here is derived from an EMBL/GenBank/DDBJ whole genome shotgun (WGS) entry which is preliminary data.</text>
</comment>
<proteinExistence type="predicted"/>
<dbReference type="EMBL" id="PEKC01000016">
    <property type="protein sequence ID" value="PII36538.1"/>
    <property type="molecule type" value="Genomic_DNA"/>
</dbReference>
<gene>
    <name evidence="1" type="ORF">CTI11_06770</name>
</gene>